<dbReference type="Proteomes" id="UP001447188">
    <property type="component" value="Unassembled WGS sequence"/>
</dbReference>
<feature type="compositionally biased region" description="Basic and acidic residues" evidence="1">
    <location>
        <begin position="160"/>
        <end position="188"/>
    </location>
</feature>
<dbReference type="PANTHER" id="PTHR37792:SF1">
    <property type="entry name" value="RIBONUCLEASE MRP PROTEIN SUBUNIT RMP1"/>
    <property type="match status" value="1"/>
</dbReference>
<reference evidence="3 4" key="1">
    <citation type="submission" date="2024-02" db="EMBL/GenBank/DDBJ databases">
        <title>Discinaceae phylogenomics.</title>
        <authorList>
            <person name="Dirks A.C."/>
            <person name="James T.Y."/>
        </authorList>
    </citation>
    <scope>NUCLEOTIDE SEQUENCE [LARGE SCALE GENOMIC DNA]</scope>
    <source>
        <strain evidence="3 4">ACD0624</strain>
    </source>
</reference>
<feature type="region of interest" description="Disordered" evidence="1">
    <location>
        <begin position="160"/>
        <end position="295"/>
    </location>
</feature>
<dbReference type="Pfam" id="PF20945">
    <property type="entry name" value="RMP1"/>
    <property type="match status" value="1"/>
</dbReference>
<dbReference type="CDD" id="cd22573">
    <property type="entry name" value="RMP1_RBD"/>
    <property type="match status" value="1"/>
</dbReference>
<protein>
    <submittedName>
        <fullName evidence="3">RNase MRP subunit</fullName>
    </submittedName>
</protein>
<feature type="domain" description="RNase MRP protein 1 RNA binding" evidence="2">
    <location>
        <begin position="20"/>
        <end position="101"/>
    </location>
</feature>
<comment type="caution">
    <text evidence="3">The sequence shown here is derived from an EMBL/GenBank/DDBJ whole genome shotgun (WGS) entry which is preliminary data.</text>
</comment>
<evidence type="ECO:0000256" key="1">
    <source>
        <dbReference type="SAM" id="MobiDB-lite"/>
    </source>
</evidence>
<feature type="compositionally biased region" description="Pro residues" evidence="1">
    <location>
        <begin position="249"/>
        <end position="259"/>
    </location>
</feature>
<dbReference type="EMBL" id="JBBBZM010000321">
    <property type="protein sequence ID" value="KAL0630987.1"/>
    <property type="molecule type" value="Genomic_DNA"/>
</dbReference>
<evidence type="ECO:0000259" key="2">
    <source>
        <dbReference type="Pfam" id="PF20945"/>
    </source>
</evidence>
<dbReference type="InterPro" id="IPR047204">
    <property type="entry name" value="RMP1_RBD"/>
</dbReference>
<name>A0ABR3G5G5_9PEZI</name>
<evidence type="ECO:0000313" key="3">
    <source>
        <dbReference type="EMBL" id="KAL0630987.1"/>
    </source>
</evidence>
<keyword evidence="4" id="KW-1185">Reference proteome</keyword>
<accession>A0ABR3G5G5</accession>
<proteinExistence type="predicted"/>
<gene>
    <name evidence="3" type="primary">RMP1</name>
    <name evidence="3" type="ORF">Q9L58_010154</name>
</gene>
<evidence type="ECO:0000313" key="4">
    <source>
        <dbReference type="Proteomes" id="UP001447188"/>
    </source>
</evidence>
<dbReference type="PANTHER" id="PTHR37792">
    <property type="entry name" value="RIBONUCLEASE MRP PROTEIN SUBUNIT RMP1"/>
    <property type="match status" value="1"/>
</dbReference>
<dbReference type="InterPro" id="IPR047205">
    <property type="entry name" value="RMP1"/>
</dbReference>
<organism evidence="3 4">
    <name type="scientific">Discina gigas</name>
    <dbReference type="NCBI Taxonomy" id="1032678"/>
    <lineage>
        <taxon>Eukaryota</taxon>
        <taxon>Fungi</taxon>
        <taxon>Dikarya</taxon>
        <taxon>Ascomycota</taxon>
        <taxon>Pezizomycotina</taxon>
        <taxon>Pezizomycetes</taxon>
        <taxon>Pezizales</taxon>
        <taxon>Discinaceae</taxon>
        <taxon>Discina</taxon>
    </lineage>
</organism>
<sequence>MPPAPPPPLNLSELQFESDILHLIFHRGRNSHHCNGWWKWLSMLRRNINKLLDPTYAQELNARLEYMRTILVPNCYKAFTSLIAGTHHAPMGLTLLAILARVHKIIRGQRKEKEEEKEVTEEKMMVEVPEEVTLKGTGLVVGPVTMEDFGETIRREVKEGKEEEEKMAVPEKKKVGERKVEERKVAEKRVKKHKAVTQGSTKTIKMPLKKPNQVHQGGISSGLIAKTEEKKERAMKKVKAMEMASNSQSPPPPSPPVMKEPPKTKSKRKSEDKEEGKKKKKRKKDEIDDLFAGLL</sequence>